<dbReference type="InterPro" id="IPR007110">
    <property type="entry name" value="Ig-like_dom"/>
</dbReference>
<dbReference type="CDD" id="cd00096">
    <property type="entry name" value="Ig"/>
    <property type="match status" value="1"/>
</dbReference>
<organism evidence="5 6">
    <name type="scientific">Chelonoidis abingdonii</name>
    <name type="common">Abingdon island giant tortoise</name>
    <name type="synonym">Testudo abingdonii</name>
    <dbReference type="NCBI Taxonomy" id="106734"/>
    <lineage>
        <taxon>Eukaryota</taxon>
        <taxon>Metazoa</taxon>
        <taxon>Chordata</taxon>
        <taxon>Craniata</taxon>
        <taxon>Vertebrata</taxon>
        <taxon>Euteleostomi</taxon>
        <taxon>Archelosauria</taxon>
        <taxon>Testudinata</taxon>
        <taxon>Testudines</taxon>
        <taxon>Cryptodira</taxon>
        <taxon>Durocryptodira</taxon>
        <taxon>Testudinoidea</taxon>
        <taxon>Testudinidae</taxon>
        <taxon>Chelonoidis</taxon>
    </lineage>
</organism>
<dbReference type="Ensembl" id="ENSCABT00000021215.1">
    <property type="protein sequence ID" value="ENSCABP00000019359.1"/>
    <property type="gene ID" value="ENSCABG00000014298.1"/>
</dbReference>
<evidence type="ECO:0000259" key="4">
    <source>
        <dbReference type="PROSITE" id="PS50835"/>
    </source>
</evidence>
<sequence>FHHLSSSPCPDRLSPVAPSVGQNVTLSVEGGLEPLRHFDWYRGRLADGSTRIFSYFPGQERPQRNGVQFTGREVGFPNGSLLLRGTQANDSGTYQVALQLVPQGSEKGTVELRVSGEWPPYGLRLPPDTSNLPYPPGPVNLTLGSPLTLTCVADSVPALSYSWILNGNKLPQSRSSLTFDLTTGTPHWCHPSPDPVPLCADGPDSARIDLPGLIALTLGSPLTLMCVSDSVPAPSYRWGLNSTDTTETGIILTFNPTTVDHQGTYKCQAHNPITDRTAWASVAMLVTGRG</sequence>
<reference evidence="5" key="2">
    <citation type="submission" date="2025-09" db="UniProtKB">
        <authorList>
            <consortium name="Ensembl"/>
        </authorList>
    </citation>
    <scope>IDENTIFICATION</scope>
</reference>
<evidence type="ECO:0000256" key="2">
    <source>
        <dbReference type="ARBA" id="ARBA00023180"/>
    </source>
</evidence>
<dbReference type="InterPro" id="IPR050831">
    <property type="entry name" value="CEA_cell_adhesion"/>
</dbReference>
<dbReference type="Proteomes" id="UP000694404">
    <property type="component" value="Unplaced"/>
</dbReference>
<dbReference type="AlphaFoldDB" id="A0A8C0H8P8"/>
<comment type="similarity">
    <text evidence="3">Belongs to the immunoglobulin superfamily. CEA family.</text>
</comment>
<evidence type="ECO:0000256" key="3">
    <source>
        <dbReference type="ARBA" id="ARBA00038222"/>
    </source>
</evidence>
<reference evidence="5" key="1">
    <citation type="submission" date="2025-08" db="UniProtKB">
        <authorList>
            <consortium name="Ensembl"/>
        </authorList>
    </citation>
    <scope>IDENTIFICATION</scope>
</reference>
<dbReference type="PANTHER" id="PTHR44427">
    <property type="entry name" value="CARCINOEMBRYONIC ANTIGEN-RELATED CELL ADHESION MOLECULE 19"/>
    <property type="match status" value="1"/>
</dbReference>
<feature type="domain" description="Ig-like" evidence="4">
    <location>
        <begin position="127"/>
        <end position="283"/>
    </location>
</feature>
<dbReference type="SMART" id="SM00408">
    <property type="entry name" value="IGc2"/>
    <property type="match status" value="1"/>
</dbReference>
<dbReference type="PANTHER" id="PTHR44427:SF21">
    <property type="entry name" value="CEA CELL ADHESION MOLECULE 19"/>
    <property type="match status" value="1"/>
</dbReference>
<dbReference type="SMART" id="SM00409">
    <property type="entry name" value="IG"/>
    <property type="match status" value="2"/>
</dbReference>
<dbReference type="InterPro" id="IPR003599">
    <property type="entry name" value="Ig_sub"/>
</dbReference>
<dbReference type="Pfam" id="PF07686">
    <property type="entry name" value="V-set"/>
    <property type="match status" value="1"/>
</dbReference>
<dbReference type="InterPro" id="IPR013106">
    <property type="entry name" value="Ig_V-set"/>
</dbReference>
<dbReference type="InterPro" id="IPR003598">
    <property type="entry name" value="Ig_sub2"/>
</dbReference>
<evidence type="ECO:0000313" key="5">
    <source>
        <dbReference type="Ensembl" id="ENSCABP00000019359.1"/>
    </source>
</evidence>
<dbReference type="GeneTree" id="ENSGT01100000263479"/>
<dbReference type="Gene3D" id="2.60.40.10">
    <property type="entry name" value="Immunoglobulins"/>
    <property type="match status" value="3"/>
</dbReference>
<accession>A0A8C0H8P8</accession>
<dbReference type="InterPro" id="IPR036179">
    <property type="entry name" value="Ig-like_dom_sf"/>
</dbReference>
<dbReference type="SUPFAM" id="SSF48726">
    <property type="entry name" value="Immunoglobulin"/>
    <property type="match status" value="2"/>
</dbReference>
<dbReference type="Pfam" id="PF13927">
    <property type="entry name" value="Ig_3"/>
    <property type="match status" value="1"/>
</dbReference>
<protein>
    <recommendedName>
        <fullName evidence="4">Ig-like domain-containing protein</fullName>
    </recommendedName>
</protein>
<dbReference type="InterPro" id="IPR013783">
    <property type="entry name" value="Ig-like_fold"/>
</dbReference>
<keyword evidence="1" id="KW-0732">Signal</keyword>
<keyword evidence="6" id="KW-1185">Reference proteome</keyword>
<keyword evidence="2" id="KW-0325">Glycoprotein</keyword>
<proteinExistence type="inferred from homology"/>
<evidence type="ECO:0000256" key="1">
    <source>
        <dbReference type="ARBA" id="ARBA00022729"/>
    </source>
</evidence>
<evidence type="ECO:0000313" key="6">
    <source>
        <dbReference type="Proteomes" id="UP000694404"/>
    </source>
</evidence>
<dbReference type="PROSITE" id="PS50835">
    <property type="entry name" value="IG_LIKE"/>
    <property type="match status" value="1"/>
</dbReference>
<name>A0A8C0H8P8_CHEAB</name>